<dbReference type="InterPro" id="IPR000719">
    <property type="entry name" value="Prot_kinase_dom"/>
</dbReference>
<dbReference type="InterPro" id="IPR036873">
    <property type="entry name" value="Rhodanese-like_dom_sf"/>
</dbReference>
<dbReference type="SMART" id="SM00164">
    <property type="entry name" value="TBC"/>
    <property type="match status" value="1"/>
</dbReference>
<feature type="domain" description="Rhodanese" evidence="4">
    <location>
        <begin position="1214"/>
        <end position="1260"/>
    </location>
</feature>
<name>A0A813H4U0_POLGL</name>
<evidence type="ECO:0000256" key="1">
    <source>
        <dbReference type="SAM" id="MobiDB-lite"/>
    </source>
</evidence>
<evidence type="ECO:0000259" key="2">
    <source>
        <dbReference type="PROSITE" id="PS50011"/>
    </source>
</evidence>
<comment type="caution">
    <text evidence="5">The sequence shown here is derived from an EMBL/GenBank/DDBJ whole genome shotgun (WGS) entry which is preliminary data.</text>
</comment>
<evidence type="ECO:0008006" key="7">
    <source>
        <dbReference type="Google" id="ProtNLM"/>
    </source>
</evidence>
<dbReference type="Pfam" id="PF07714">
    <property type="entry name" value="PK_Tyr_Ser-Thr"/>
    <property type="match status" value="1"/>
</dbReference>
<dbReference type="InterPro" id="IPR011009">
    <property type="entry name" value="Kinase-like_dom_sf"/>
</dbReference>
<feature type="domain" description="Rab-GAP TBC" evidence="3">
    <location>
        <begin position="654"/>
        <end position="914"/>
    </location>
</feature>
<dbReference type="InterPro" id="IPR001763">
    <property type="entry name" value="Rhodanese-like_dom"/>
</dbReference>
<gene>
    <name evidence="5" type="ORF">PGLA1383_LOCUS48687</name>
</gene>
<feature type="domain" description="Rhodanese" evidence="4">
    <location>
        <begin position="1062"/>
        <end position="1088"/>
    </location>
</feature>
<dbReference type="SUPFAM" id="SSF56112">
    <property type="entry name" value="Protein kinase-like (PK-like)"/>
    <property type="match status" value="1"/>
</dbReference>
<dbReference type="SMART" id="SM00220">
    <property type="entry name" value="S_TKc"/>
    <property type="match status" value="1"/>
</dbReference>
<dbReference type="SUPFAM" id="SSF47923">
    <property type="entry name" value="Ypt/Rab-GAP domain of gyp1p"/>
    <property type="match status" value="2"/>
</dbReference>
<organism evidence="5 6">
    <name type="scientific">Polarella glacialis</name>
    <name type="common">Dinoflagellate</name>
    <dbReference type="NCBI Taxonomy" id="89957"/>
    <lineage>
        <taxon>Eukaryota</taxon>
        <taxon>Sar</taxon>
        <taxon>Alveolata</taxon>
        <taxon>Dinophyceae</taxon>
        <taxon>Suessiales</taxon>
        <taxon>Suessiaceae</taxon>
        <taxon>Polarella</taxon>
    </lineage>
</organism>
<dbReference type="OMA" id="WTHTIIS"/>
<dbReference type="PROSITE" id="PS50206">
    <property type="entry name" value="RHODANESE_3"/>
    <property type="match status" value="2"/>
</dbReference>
<evidence type="ECO:0000313" key="6">
    <source>
        <dbReference type="Proteomes" id="UP000654075"/>
    </source>
</evidence>
<dbReference type="OrthoDB" id="248923at2759"/>
<dbReference type="Gene3D" id="1.10.472.80">
    <property type="entry name" value="Ypt/Rab-GAP domain of gyp1p, domain 3"/>
    <property type="match status" value="1"/>
</dbReference>
<dbReference type="SUPFAM" id="SSF52821">
    <property type="entry name" value="Rhodanese/Cell cycle control phosphatase"/>
    <property type="match status" value="1"/>
</dbReference>
<dbReference type="Gene3D" id="1.10.510.10">
    <property type="entry name" value="Transferase(Phosphotransferase) domain 1"/>
    <property type="match status" value="1"/>
</dbReference>
<proteinExistence type="predicted"/>
<evidence type="ECO:0000259" key="4">
    <source>
        <dbReference type="PROSITE" id="PS50206"/>
    </source>
</evidence>
<sequence length="1264" mass="134789">MPEKPPRNGLKAAELQLGLTHFPLAARSINPGEDAARIVGRFGALRRLRHPNLSRFLDILVGRDRIVFLATEHSSRTLADELREHGKGFEDVQVGSITVQVVAALCHLNAHGLVHGHLDAEAVLFAESGVALLSQYVGAEESSASSDKGERRGQRGVLLTGHSIGHLVGHGRFADFCPLKPGDLSCLAPELVPSGLFSPSETTVDHASEQRPSCKPDVWSLGILMLQMLQGPWEAPQASSELHPDSALPSLAITETAVDLWRFVVSAANDHQSVSAAALLGGSSADSESVADSLQLATGARQIDGDTPLGRTELSYRQWLSGRSSSCGTHDLRDLWMACLTVHPAHRPRPLDVASHPALAGFSSSAGTFVASGTASSEEQLRNASSPRWTGLSALHSERVNIVGKDDLLKVFKERSCDGANASPEATSDENPDPCAPPMHYLRRVGIQIEDLHYWWNLAGGDAFEFLAEKFLLRPAPAALRLPLYVRDTGENNQGTVVEYLGTGGGRMSQQDAERCSLQLEVQLQRQTDEQLQTSASLALSSSLSAKGGSSEQKIVDRDAERQGVPARAMGFWEPPSNFRPQTVGVDLHNFCLAVAAAERLGPTAGSDTALRPQSLYARLRHFGYQRLRVKHFERLLARLPRSRPELFQEAAEDIPPLLRSRVWSALLGGAQDSFSDHCCWALFYEQLLAMPLLPSAPVGSGDPEEIKGASGYPAASHSGRSAVASHSLGLGSSNVGSMARDGRLQVALRSMPAGSAIPRKDQREAQVQGDGQPHELLSHPEGRRQLERLVHAILAANPGLTQPEGLAALCTPLVAAFADNEASAFMAAQRLLHGSLWHLYSGSDAGGSCCQRRQCLQLFGALLGFADPQVSQHLQDLGMQPDVYAGDWLPTWFAQLFPMSQALLLWDALLLRPPQFPVFVGVCLIHFFREALLSMDEASHVHSFLASCAQLVDCQILVRASVALFQAVPASVTLPVYPRHSAGEALLWETGSTAVAAMDPEWVGSAPSAPEASPEAEAVAAERLQLVQHATEQWHQCEWWLRRVAATPTPPIITVDDLLSFRSRCFVLDVRCQEDFAQGHFQASIHVRDPKDGVLPVVLPQELIKACGTPARSAVPAETPSSNLATSASNAMNMSEAHASSTVVVGGPSLGAASAAGSAGASSEIGSCSGGVGNGTFSAPAGGVGHCEAADNLEAAPPWLFTSAASTAALRLKLVVVVGGQGDFGVSFAERLLAEGVRHVVCLLGGVAALQADAPRYLVVGSE</sequence>
<dbReference type="GO" id="GO:0005524">
    <property type="term" value="F:ATP binding"/>
    <property type="evidence" value="ECO:0007669"/>
    <property type="project" value="InterPro"/>
</dbReference>
<dbReference type="InterPro" id="IPR035969">
    <property type="entry name" value="Rab-GAP_TBC_sf"/>
</dbReference>
<dbReference type="PANTHER" id="PTHR44305">
    <property type="entry name" value="SI:DKEY-192D15.2-RELATED"/>
    <property type="match status" value="1"/>
</dbReference>
<dbReference type="GO" id="GO:0004672">
    <property type="term" value="F:protein kinase activity"/>
    <property type="evidence" value="ECO:0007669"/>
    <property type="project" value="InterPro"/>
</dbReference>
<dbReference type="PROSITE" id="PS50086">
    <property type="entry name" value="TBC_RABGAP"/>
    <property type="match status" value="1"/>
</dbReference>
<dbReference type="InterPro" id="IPR000195">
    <property type="entry name" value="Rab-GAP-TBC_dom"/>
</dbReference>
<accession>A0A813H4U0</accession>
<dbReference type="PANTHER" id="PTHR44305:SF2">
    <property type="entry name" value="SI:DKEY-192D15.2"/>
    <property type="match status" value="1"/>
</dbReference>
<keyword evidence="6" id="KW-1185">Reference proteome</keyword>
<feature type="region of interest" description="Disordered" evidence="1">
    <location>
        <begin position="754"/>
        <end position="780"/>
    </location>
</feature>
<evidence type="ECO:0000259" key="3">
    <source>
        <dbReference type="PROSITE" id="PS50086"/>
    </source>
</evidence>
<dbReference type="PROSITE" id="PS50011">
    <property type="entry name" value="PROTEIN_KINASE_DOM"/>
    <property type="match status" value="1"/>
</dbReference>
<dbReference type="AlphaFoldDB" id="A0A813H4U0"/>
<dbReference type="InterPro" id="IPR053083">
    <property type="entry name" value="TF_kinase-domain_protein"/>
</dbReference>
<protein>
    <recommendedName>
        <fullName evidence="7">TBC1 domain family member 23</fullName>
    </recommendedName>
</protein>
<dbReference type="EMBL" id="CAJNNV010030518">
    <property type="protein sequence ID" value="CAE8632757.1"/>
    <property type="molecule type" value="Genomic_DNA"/>
</dbReference>
<dbReference type="Pfam" id="PF00566">
    <property type="entry name" value="RabGAP-TBC"/>
    <property type="match status" value="1"/>
</dbReference>
<reference evidence="5" key="1">
    <citation type="submission" date="2021-02" db="EMBL/GenBank/DDBJ databases">
        <authorList>
            <person name="Dougan E. K."/>
            <person name="Rhodes N."/>
            <person name="Thang M."/>
            <person name="Chan C."/>
        </authorList>
    </citation>
    <scope>NUCLEOTIDE SEQUENCE</scope>
</reference>
<dbReference type="InterPro" id="IPR001245">
    <property type="entry name" value="Ser-Thr/Tyr_kinase_cat_dom"/>
</dbReference>
<dbReference type="Proteomes" id="UP000654075">
    <property type="component" value="Unassembled WGS sequence"/>
</dbReference>
<evidence type="ECO:0000313" key="5">
    <source>
        <dbReference type="EMBL" id="CAE8632757.1"/>
    </source>
</evidence>
<feature type="domain" description="Protein kinase" evidence="2">
    <location>
        <begin position="1"/>
        <end position="359"/>
    </location>
</feature>